<feature type="compositionally biased region" description="Polar residues" evidence="2">
    <location>
        <begin position="339"/>
        <end position="366"/>
    </location>
</feature>
<feature type="compositionally biased region" description="Basic and acidic residues" evidence="2">
    <location>
        <begin position="262"/>
        <end position="272"/>
    </location>
</feature>
<dbReference type="OMA" id="YMEATPR"/>
<dbReference type="OrthoDB" id="10035553at2759"/>
<dbReference type="PANTHER" id="PTHR21510:SF13">
    <property type="entry name" value="AKNA DOMAIN-CONTAINING PROTEIN"/>
    <property type="match status" value="1"/>
</dbReference>
<feature type="compositionally biased region" description="Polar residues" evidence="2">
    <location>
        <begin position="282"/>
        <end position="312"/>
    </location>
</feature>
<feature type="region of interest" description="Disordered" evidence="2">
    <location>
        <begin position="820"/>
        <end position="1267"/>
    </location>
</feature>
<feature type="compositionally biased region" description="Basic and acidic residues" evidence="2">
    <location>
        <begin position="913"/>
        <end position="931"/>
    </location>
</feature>
<feature type="compositionally biased region" description="Low complexity" evidence="2">
    <location>
        <begin position="390"/>
        <end position="404"/>
    </location>
</feature>
<feature type="compositionally biased region" description="Polar residues" evidence="2">
    <location>
        <begin position="248"/>
        <end position="260"/>
    </location>
</feature>
<dbReference type="KEGG" id="spu:756958"/>
<feature type="compositionally biased region" description="Basic and acidic residues" evidence="2">
    <location>
        <begin position="8"/>
        <end position="21"/>
    </location>
</feature>
<feature type="compositionally biased region" description="Basic residues" evidence="2">
    <location>
        <begin position="1537"/>
        <end position="1556"/>
    </location>
</feature>
<feature type="compositionally biased region" description="Basic and acidic residues" evidence="2">
    <location>
        <begin position="314"/>
        <end position="328"/>
    </location>
</feature>
<keyword evidence="1" id="KW-0175">Coiled coil</keyword>
<feature type="compositionally biased region" description="Basic and acidic residues" evidence="2">
    <location>
        <begin position="216"/>
        <end position="230"/>
    </location>
</feature>
<feature type="compositionally biased region" description="Basic and acidic residues" evidence="2">
    <location>
        <begin position="1207"/>
        <end position="1234"/>
    </location>
</feature>
<feature type="compositionally biased region" description="Basic and acidic residues" evidence="2">
    <location>
        <begin position="147"/>
        <end position="165"/>
    </location>
</feature>
<keyword evidence="5" id="KW-1185">Reference proteome</keyword>
<dbReference type="PANTHER" id="PTHR21510">
    <property type="entry name" value="AKNA DOMAIN-CONTAINING PROTEIN"/>
    <property type="match status" value="1"/>
</dbReference>
<evidence type="ECO:0000256" key="2">
    <source>
        <dbReference type="SAM" id="MobiDB-lite"/>
    </source>
</evidence>
<organism evidence="4 5">
    <name type="scientific">Strongylocentrotus purpuratus</name>
    <name type="common">Purple sea urchin</name>
    <dbReference type="NCBI Taxonomy" id="7668"/>
    <lineage>
        <taxon>Eukaryota</taxon>
        <taxon>Metazoa</taxon>
        <taxon>Echinodermata</taxon>
        <taxon>Eleutherozoa</taxon>
        <taxon>Echinozoa</taxon>
        <taxon>Echinoidea</taxon>
        <taxon>Euechinoidea</taxon>
        <taxon>Echinacea</taxon>
        <taxon>Camarodonta</taxon>
        <taxon>Echinidea</taxon>
        <taxon>Strongylocentrotidae</taxon>
        <taxon>Strongylocentrotus</taxon>
    </lineage>
</organism>
<feature type="compositionally biased region" description="Polar residues" evidence="2">
    <location>
        <begin position="954"/>
        <end position="965"/>
    </location>
</feature>
<dbReference type="Pfam" id="PF12443">
    <property type="entry name" value="AKNA"/>
    <property type="match status" value="1"/>
</dbReference>
<feature type="compositionally biased region" description="Basic and acidic residues" evidence="2">
    <location>
        <begin position="1243"/>
        <end position="1255"/>
    </location>
</feature>
<reference evidence="5" key="1">
    <citation type="submission" date="2015-02" db="EMBL/GenBank/DDBJ databases">
        <title>Genome sequencing for Strongylocentrotus purpuratus.</title>
        <authorList>
            <person name="Murali S."/>
            <person name="Liu Y."/>
            <person name="Vee V."/>
            <person name="English A."/>
            <person name="Wang M."/>
            <person name="Skinner E."/>
            <person name="Han Y."/>
            <person name="Muzny D.M."/>
            <person name="Worley K.C."/>
            <person name="Gibbs R.A."/>
        </authorList>
    </citation>
    <scope>NUCLEOTIDE SEQUENCE</scope>
</reference>
<name>A0A7M7HKA5_STRPU</name>
<feature type="compositionally biased region" description="Polar residues" evidence="2">
    <location>
        <begin position="1107"/>
        <end position="1116"/>
    </location>
</feature>
<feature type="compositionally biased region" description="Basic and acidic residues" evidence="2">
    <location>
        <begin position="1039"/>
        <end position="1049"/>
    </location>
</feature>
<feature type="compositionally biased region" description="Polar residues" evidence="2">
    <location>
        <begin position="1299"/>
        <end position="1322"/>
    </location>
</feature>
<evidence type="ECO:0000256" key="1">
    <source>
        <dbReference type="SAM" id="Coils"/>
    </source>
</evidence>
<dbReference type="GeneID" id="756958"/>
<accession>A0A7M7HKA5</accession>
<dbReference type="InterPro" id="IPR022150">
    <property type="entry name" value="AKNA_dom"/>
</dbReference>
<feature type="region of interest" description="Disordered" evidence="2">
    <location>
        <begin position="1"/>
        <end position="92"/>
    </location>
</feature>
<feature type="domain" description="AKNA" evidence="3">
    <location>
        <begin position="653"/>
        <end position="721"/>
    </location>
</feature>
<feature type="region of interest" description="Disordered" evidence="2">
    <location>
        <begin position="1298"/>
        <end position="1322"/>
    </location>
</feature>
<sequence>MAGSGGSLDDHEIDFDHDGLRNRFSSASVSSSQVSDDVYGEEVFSPEPQGENVFSMTNVEDGIQPQRESQEEDENGDIGPLTPRGKIIGNGFDRPIHRQRSLQEFEHLELTLKDQSQESAEGVGMDERFLLGNGNVLANGGLNGGYEVDRRSSGDMDFRSDHDYDMSGSGRHNGVSESEHSFGSAAEGEENMHNESDDMMKYMQATPRSTVEVPSGEEHGLSRLMEKSYDNDSLDDYGGEVNGHYVPQMSSQPDFFSLSQERLPEEPSHLESEDGSDLFGHSRNNTPKGRESLTTVIQAAATNVETFGTGSSPEGKKDASGGDVEHFKPIATSHRRPSRPQTAAQLKNKTISEQSSASEQNLQQSIDGKRKTNSVKSFRTRSSRASTPQSVLSQSSRRSSCASIRSHDDQSEYSIQESVGQVSQRSSTPGRNSTLVRQVDEFSPSPVKHDRDIPVGTIPRLRLDNMSARSDLSSTDLQHLDKSARSRLLSDEFVDQLQEEHDELLQKHAQLLQKHAQAENTIDSLRLGARVNLHYEGAPGGQPGNAGPSPAKHGQSITLPQGQKGVVSRSGSLTHPPGGNSTIHLHTTSNVSMGASTSNKGKSQMALPDASEGKLLALQFQTEGHKEKMDSYEILLQENHLNPVDQQRGLEGLKSGQDKLEADYMQAKEEHNLKVRLGSATGQQAIFDPEKSLEGQLFQLGMRLEDLQEIVQDNLRSNPPELPATPQRKASDATMATGDGSVVDLTRGQSNTQSPEEDYALLLSRYDALKQLPPHPERDREIQQLVKSLQDMPDSAVVSMDQLDNGDGAGFHGNDAEMIEEDEMDFDDDGEDHDGDVDRSSSHSSPFRETTSPDVFRPKGTRQDELPKWQPPGDGSISSLGSPDHDQPSSSVHSRRKSIPGKSSTKQTPPRPNSDHRSSHRRGDAGGDTRKQRGNKSTHGTHLEPEGDSGFLGSESSRQSLQTRGSDTRTRNRAQRLPAHSEIPKIVPIRDSRLPSQESQRRSMKTPLRSNEPVPLRQQAVPEEEDSIYSGGGKRARGKKPEVMPRETQDSVYSGGSKRAKERSPQKMTPREHQRRDTRSVSSQPHAVPSPIKQREQRANGTPPPAQQSRHPSNDQGIPLGSQYLSRSANHQNSRVPAPQRVHHQRTEPPRRPRESPQRHQQPEFDGRSDVTRSSVRSDALRALQDDVNQLRTKMMEANRNPPPIPEESRYSRMRNHDDGDEDRLSSRSSKSEMLHMLQEEITDLKDQLADRDATPSRMHAPYASSTPLRDTIRDVLRERYIPRSNAFFGASPIHTSPKKYNSGTRHENWSTMRTPSRPATDNQSYAFSRGANYTPSSPPAVSRRPGGFQTPGVRYQTETMLCPTCGGSGSHTHGEYSYPPPPPHRTPPPEAYVPTYSSQTPSSRVYPQAPYYTPTQPNPAVALHTMPGAPQNNHSVPLNQGQSYVLQQPYTSAAPQPITVVPQATQQVPAATPATPAVNQTSTHQPSGTPSHLHPDARPVYLIPGKSRGRYYLREEEEEEEGSSAGGGEEEFYYRRTPKSSRTRNRHTPRTVKHQKVSEVPAELQLSLDDALHMAQRLKRTTHQMVSSVRRDVRLAESFN</sequence>
<proteinExistence type="predicted"/>
<evidence type="ECO:0000313" key="4">
    <source>
        <dbReference type="EnsemblMetazoa" id="XP_011666653"/>
    </source>
</evidence>
<feature type="region of interest" description="Disordered" evidence="2">
    <location>
        <begin position="716"/>
        <end position="754"/>
    </location>
</feature>
<protein>
    <recommendedName>
        <fullName evidence="3">AKNA domain-containing protein</fullName>
    </recommendedName>
</protein>
<feature type="compositionally biased region" description="Acidic residues" evidence="2">
    <location>
        <begin position="820"/>
        <end position="835"/>
    </location>
</feature>
<feature type="region of interest" description="Disordered" evidence="2">
    <location>
        <begin position="534"/>
        <end position="586"/>
    </location>
</feature>
<feature type="compositionally biased region" description="Polar residues" evidence="2">
    <location>
        <begin position="1123"/>
        <end position="1135"/>
    </location>
</feature>
<reference evidence="4" key="2">
    <citation type="submission" date="2021-01" db="UniProtKB">
        <authorList>
            <consortium name="EnsemblMetazoa"/>
        </authorList>
    </citation>
    <scope>IDENTIFICATION</scope>
</reference>
<feature type="region of interest" description="Disordered" evidence="2">
    <location>
        <begin position="1469"/>
        <end position="1560"/>
    </location>
</feature>
<feature type="compositionally biased region" description="Polar residues" evidence="2">
    <location>
        <begin position="842"/>
        <end position="853"/>
    </location>
</feature>
<dbReference type="EnsemblMetazoa" id="XM_011668351">
    <property type="protein sequence ID" value="XP_011666653"/>
    <property type="gene ID" value="LOC756958"/>
</dbReference>
<dbReference type="Proteomes" id="UP000007110">
    <property type="component" value="Unassembled WGS sequence"/>
</dbReference>
<dbReference type="InParanoid" id="A0A7M7HKA5"/>
<evidence type="ECO:0000313" key="5">
    <source>
        <dbReference type="Proteomes" id="UP000007110"/>
    </source>
</evidence>
<feature type="compositionally biased region" description="Basic and acidic residues" evidence="2">
    <location>
        <begin position="1145"/>
        <end position="1171"/>
    </location>
</feature>
<dbReference type="RefSeq" id="XP_011666653.2">
    <property type="nucleotide sequence ID" value="XM_011668351.2"/>
</dbReference>
<feature type="region of interest" description="Disordered" evidence="2">
    <location>
        <begin position="140"/>
        <end position="193"/>
    </location>
</feature>
<dbReference type="InterPro" id="IPR052655">
    <property type="entry name" value="AKNA_Centrosome-Trans_reg"/>
</dbReference>
<feature type="compositionally biased region" description="Basic and acidic residues" evidence="2">
    <location>
        <begin position="1062"/>
        <end position="1079"/>
    </location>
</feature>
<feature type="coiled-coil region" evidence="1">
    <location>
        <begin position="494"/>
        <end position="521"/>
    </location>
</feature>
<feature type="region of interest" description="Disordered" evidence="2">
    <location>
        <begin position="207"/>
        <end position="456"/>
    </location>
</feature>
<feature type="compositionally biased region" description="Polar residues" evidence="2">
    <location>
        <begin position="569"/>
        <end position="586"/>
    </location>
</feature>
<feature type="compositionally biased region" description="Polar residues" evidence="2">
    <location>
        <begin position="412"/>
        <end position="436"/>
    </location>
</feature>
<evidence type="ECO:0000259" key="3">
    <source>
        <dbReference type="Pfam" id="PF12443"/>
    </source>
</evidence>
<feature type="compositionally biased region" description="Low complexity" evidence="2">
    <location>
        <begin position="1469"/>
        <end position="1482"/>
    </location>
</feature>
<feature type="compositionally biased region" description="Low complexity" evidence="2">
    <location>
        <begin position="25"/>
        <end position="37"/>
    </location>
</feature>